<dbReference type="Pfam" id="PF12833">
    <property type="entry name" value="HTH_18"/>
    <property type="match status" value="1"/>
</dbReference>
<dbReference type="InterPro" id="IPR041522">
    <property type="entry name" value="CdaR_GGDEF"/>
</dbReference>
<dbReference type="GO" id="GO:0043565">
    <property type="term" value="F:sequence-specific DNA binding"/>
    <property type="evidence" value="ECO:0007669"/>
    <property type="project" value="InterPro"/>
</dbReference>
<dbReference type="Pfam" id="PF00072">
    <property type="entry name" value="Response_reg"/>
    <property type="match status" value="1"/>
</dbReference>
<sequence length="535" mass="61995">MKALIVDDERHVREAIRLLVDWKAYGIESILEAQDAQTAIDIIEKERPQIIFTDMMMPGKLGTELLAWIQQHAPRTKTIVISGHDDFDFVRKTVMYGGIDYILKPIDPIQLNEAVSKAVASRKQEDEGSKQEQRKSIEINQLKPVYWNKMLTHLLDDPSYYSSIAETLHTEFGLPTGDLPCRVAVLATDTINPAIRSKFAGSEDLLYFSLLNICNEFVRKHNQGVAFRHNHGDIVVILWKQTEKGAALLDTMNNGIQRALGSRLEFGVGSERMLPAGFKQSYNEAILVLRQRNMRVVRPRIRCFDPNENPRQSTVHLSEYEDRLRFAIRSGKANPIKEAVQQWINQVEAMKYINIEQLELWGHEYGVIKARWLKELFGDSPVTLSLPSESAFFIVPLDQDGCLSLKQWGVELEEGLLHLSQLWVEHKRQDEHIIFDIVKYVDSHYADDLTLQNIAERFFLSREYISRKFKQQFQENLSDYIERIRMDKAKLLLLNPQYRIVQIADLVGYKDEKYFSKVFKKIEGVSPNEYRKHSK</sequence>
<dbReference type="GO" id="GO:0000160">
    <property type="term" value="P:phosphorelay signal transduction system"/>
    <property type="evidence" value="ECO:0007669"/>
    <property type="project" value="InterPro"/>
</dbReference>
<evidence type="ECO:0000259" key="5">
    <source>
        <dbReference type="PROSITE" id="PS01124"/>
    </source>
</evidence>
<keyword evidence="8" id="KW-1185">Reference proteome</keyword>
<proteinExistence type="predicted"/>
<dbReference type="InterPro" id="IPR009057">
    <property type="entry name" value="Homeodomain-like_sf"/>
</dbReference>
<dbReference type="CDD" id="cd17536">
    <property type="entry name" value="REC_YesN-like"/>
    <property type="match status" value="1"/>
</dbReference>
<dbReference type="SMART" id="SM00448">
    <property type="entry name" value="REC"/>
    <property type="match status" value="1"/>
</dbReference>
<reference evidence="7 8" key="1">
    <citation type="submission" date="2018-11" db="EMBL/GenBank/DDBJ databases">
        <title>Complete genome sequence of Paenibacillus baekrokdamisoli strain KCTC 33723.</title>
        <authorList>
            <person name="Kang S.W."/>
            <person name="Lee K.C."/>
            <person name="Kim K.K."/>
            <person name="Kim J.S."/>
            <person name="Kim D.S."/>
            <person name="Ko S.H."/>
            <person name="Yang S.H."/>
            <person name="Lee J.S."/>
        </authorList>
    </citation>
    <scope>NUCLEOTIDE SEQUENCE [LARGE SCALE GENOMIC DNA]</scope>
    <source>
        <strain evidence="7 8">KCTC 33723</strain>
    </source>
</reference>
<dbReference type="InterPro" id="IPR018062">
    <property type="entry name" value="HTH_AraC-typ_CS"/>
</dbReference>
<feature type="domain" description="HTH araC/xylS-type" evidence="5">
    <location>
        <begin position="435"/>
        <end position="533"/>
    </location>
</feature>
<evidence type="ECO:0000259" key="6">
    <source>
        <dbReference type="PROSITE" id="PS50110"/>
    </source>
</evidence>
<evidence type="ECO:0000256" key="3">
    <source>
        <dbReference type="ARBA" id="ARBA00023163"/>
    </source>
</evidence>
<dbReference type="InterPro" id="IPR018060">
    <property type="entry name" value="HTH_AraC"/>
</dbReference>
<keyword evidence="4" id="KW-0597">Phosphoprotein</keyword>
<dbReference type="SUPFAM" id="SSF46689">
    <property type="entry name" value="Homeodomain-like"/>
    <property type="match status" value="2"/>
</dbReference>
<accession>A0A3G9JPJ4</accession>
<dbReference type="PRINTS" id="PR00032">
    <property type="entry name" value="HTHARAC"/>
</dbReference>
<dbReference type="InterPro" id="IPR001789">
    <property type="entry name" value="Sig_transdc_resp-reg_receiver"/>
</dbReference>
<dbReference type="SMART" id="SM00342">
    <property type="entry name" value="HTH_ARAC"/>
    <property type="match status" value="1"/>
</dbReference>
<organism evidence="7 8">
    <name type="scientific">Paenibacillus baekrokdamisoli</name>
    <dbReference type="NCBI Taxonomy" id="1712516"/>
    <lineage>
        <taxon>Bacteria</taxon>
        <taxon>Bacillati</taxon>
        <taxon>Bacillota</taxon>
        <taxon>Bacilli</taxon>
        <taxon>Bacillales</taxon>
        <taxon>Paenibacillaceae</taxon>
        <taxon>Paenibacillus</taxon>
    </lineage>
</organism>
<dbReference type="PANTHER" id="PTHR43280:SF10">
    <property type="entry name" value="REGULATORY PROTEIN POCR"/>
    <property type="match status" value="1"/>
</dbReference>
<dbReference type="InterPro" id="IPR020449">
    <property type="entry name" value="Tscrpt_reg_AraC-type_HTH"/>
</dbReference>
<dbReference type="Gene3D" id="1.10.10.60">
    <property type="entry name" value="Homeodomain-like"/>
    <property type="match status" value="2"/>
</dbReference>
<dbReference type="GO" id="GO:0003700">
    <property type="term" value="F:DNA-binding transcription factor activity"/>
    <property type="evidence" value="ECO:0007669"/>
    <property type="project" value="InterPro"/>
</dbReference>
<dbReference type="SUPFAM" id="SSF52172">
    <property type="entry name" value="CheY-like"/>
    <property type="match status" value="1"/>
</dbReference>
<gene>
    <name evidence="7" type="ORF">Back11_63240</name>
</gene>
<evidence type="ECO:0000256" key="4">
    <source>
        <dbReference type="PROSITE-ProRule" id="PRU00169"/>
    </source>
</evidence>
<keyword evidence="3" id="KW-0804">Transcription</keyword>
<dbReference type="Proteomes" id="UP000275368">
    <property type="component" value="Chromosome"/>
</dbReference>
<dbReference type="PROSITE" id="PS01124">
    <property type="entry name" value="HTH_ARAC_FAMILY_2"/>
    <property type="match status" value="1"/>
</dbReference>
<dbReference type="Gene3D" id="3.40.50.2300">
    <property type="match status" value="1"/>
</dbReference>
<dbReference type="RefSeq" id="WP_125666877.1">
    <property type="nucleotide sequence ID" value="NZ_JACHXC010000004.1"/>
</dbReference>
<evidence type="ECO:0000256" key="1">
    <source>
        <dbReference type="ARBA" id="ARBA00023015"/>
    </source>
</evidence>
<dbReference type="AlphaFoldDB" id="A0A3G9JPJ4"/>
<keyword evidence="1" id="KW-0805">Transcription regulation</keyword>
<dbReference type="EMBL" id="AP019308">
    <property type="protein sequence ID" value="BBH24979.1"/>
    <property type="molecule type" value="Genomic_DNA"/>
</dbReference>
<evidence type="ECO:0000313" key="7">
    <source>
        <dbReference type="EMBL" id="BBH24979.1"/>
    </source>
</evidence>
<dbReference type="PROSITE" id="PS50110">
    <property type="entry name" value="RESPONSE_REGULATORY"/>
    <property type="match status" value="1"/>
</dbReference>
<dbReference type="PROSITE" id="PS00041">
    <property type="entry name" value="HTH_ARAC_FAMILY_1"/>
    <property type="match status" value="1"/>
</dbReference>
<feature type="modified residue" description="4-aspartylphosphate" evidence="4">
    <location>
        <position position="54"/>
    </location>
</feature>
<dbReference type="PANTHER" id="PTHR43280">
    <property type="entry name" value="ARAC-FAMILY TRANSCRIPTIONAL REGULATOR"/>
    <property type="match status" value="1"/>
</dbReference>
<evidence type="ECO:0000256" key="2">
    <source>
        <dbReference type="ARBA" id="ARBA00023125"/>
    </source>
</evidence>
<evidence type="ECO:0008006" key="9">
    <source>
        <dbReference type="Google" id="ProtNLM"/>
    </source>
</evidence>
<name>A0A3G9JPJ4_9BACL</name>
<dbReference type="KEGG" id="pbk:Back11_63240"/>
<dbReference type="Pfam" id="PF17853">
    <property type="entry name" value="GGDEF_2"/>
    <property type="match status" value="1"/>
</dbReference>
<feature type="domain" description="Response regulatory" evidence="6">
    <location>
        <begin position="2"/>
        <end position="119"/>
    </location>
</feature>
<dbReference type="OrthoDB" id="159632at2"/>
<protein>
    <recommendedName>
        <fullName evidence="9">DNA-binding response regulator</fullName>
    </recommendedName>
</protein>
<dbReference type="InterPro" id="IPR011006">
    <property type="entry name" value="CheY-like_superfamily"/>
</dbReference>
<keyword evidence="2" id="KW-0238">DNA-binding</keyword>
<evidence type="ECO:0000313" key="8">
    <source>
        <dbReference type="Proteomes" id="UP000275368"/>
    </source>
</evidence>